<feature type="transmembrane region" description="Helical" evidence="1">
    <location>
        <begin position="49"/>
        <end position="73"/>
    </location>
</feature>
<keyword evidence="1" id="KW-0472">Membrane</keyword>
<evidence type="ECO:0000256" key="1">
    <source>
        <dbReference type="SAM" id="Phobius"/>
    </source>
</evidence>
<dbReference type="EMBL" id="JAADZU010000061">
    <property type="protein sequence ID" value="NDK91247.1"/>
    <property type="molecule type" value="Genomic_DNA"/>
</dbReference>
<accession>A0A7K3LUI4</accession>
<keyword evidence="1" id="KW-0812">Transmembrane</keyword>
<gene>
    <name evidence="2" type="ORF">GYA93_16905</name>
</gene>
<organism evidence="2 3">
    <name type="scientific">Gordonia desulfuricans</name>
    <dbReference type="NCBI Taxonomy" id="89051"/>
    <lineage>
        <taxon>Bacteria</taxon>
        <taxon>Bacillati</taxon>
        <taxon>Actinomycetota</taxon>
        <taxon>Actinomycetes</taxon>
        <taxon>Mycobacteriales</taxon>
        <taxon>Gordoniaceae</taxon>
        <taxon>Gordonia</taxon>
    </lineage>
</organism>
<dbReference type="SUPFAM" id="SSF56726">
    <property type="entry name" value="DNA topoisomerase IV, alpha subunit"/>
    <property type="match status" value="1"/>
</dbReference>
<dbReference type="Proteomes" id="UP000466307">
    <property type="component" value="Unassembled WGS sequence"/>
</dbReference>
<evidence type="ECO:0000313" key="2">
    <source>
        <dbReference type="EMBL" id="NDK91247.1"/>
    </source>
</evidence>
<dbReference type="RefSeq" id="WP_157079529.1">
    <property type="nucleotide sequence ID" value="NZ_JAADZU010000061.1"/>
</dbReference>
<protein>
    <submittedName>
        <fullName evidence="2">Uncharacterized protein</fullName>
    </submittedName>
</protein>
<evidence type="ECO:0000313" key="3">
    <source>
        <dbReference type="Proteomes" id="UP000466307"/>
    </source>
</evidence>
<dbReference type="GO" id="GO:0005694">
    <property type="term" value="C:chromosome"/>
    <property type="evidence" value="ECO:0007669"/>
    <property type="project" value="InterPro"/>
</dbReference>
<feature type="transmembrane region" description="Helical" evidence="1">
    <location>
        <begin position="79"/>
        <end position="102"/>
    </location>
</feature>
<comment type="caution">
    <text evidence="2">The sequence shown here is derived from an EMBL/GenBank/DDBJ whole genome shotgun (WGS) entry which is preliminary data.</text>
</comment>
<keyword evidence="3" id="KW-1185">Reference proteome</keyword>
<proteinExistence type="predicted"/>
<name>A0A7K3LUI4_9ACTN</name>
<dbReference type="AlphaFoldDB" id="A0A7K3LUI4"/>
<keyword evidence="1" id="KW-1133">Transmembrane helix</keyword>
<dbReference type="InterPro" id="IPR036078">
    <property type="entry name" value="Spo11/TopoVI_A_sf"/>
</dbReference>
<dbReference type="GO" id="GO:0003677">
    <property type="term" value="F:DNA binding"/>
    <property type="evidence" value="ECO:0007669"/>
    <property type="project" value="InterPro"/>
</dbReference>
<sequence>MHGLHDVRVRKLSAKLRTEDDLAFTYTQFIYAAARNRLSSLNSEWTSSVVGWAAGIVVVCYFLVLVSLPITILTSLSTLWTILALIGCGVTLIVVSVIAHLVRKPIMLQKIRISLDVAPADLAEGVETRWRSVYGEPIPGAVNDDVAPLPYIDHPQVAVVCPSRSVLVCLAANGFADRFAMALVHHPDDVPPDVPVLVLHDASPAGTALVEYARARLGPRVRDVGLAARMVMDSPKALVLHEPALSATEAAALPQGLPAREREWLAYGWWSPIAAIPPRKLLSAVERALPSHRAEQPAGHDIGFLTWPVA</sequence>
<reference evidence="2 3" key="1">
    <citation type="submission" date="2020-01" db="EMBL/GenBank/DDBJ databases">
        <title>Investigation of new actinobacteria for the biodesulphurisation of diesel fuel.</title>
        <authorList>
            <person name="Athi Narayanan S.M."/>
        </authorList>
    </citation>
    <scope>NUCLEOTIDE SEQUENCE [LARGE SCALE GENOMIC DNA]</scope>
    <source>
        <strain evidence="2 3">213E</strain>
    </source>
</reference>